<organism evidence="1 2">
    <name type="scientific">Drosophila pseudoobscura pseudoobscura</name>
    <name type="common">Fruit fly</name>
    <dbReference type="NCBI Taxonomy" id="46245"/>
    <lineage>
        <taxon>Eukaryota</taxon>
        <taxon>Metazoa</taxon>
        <taxon>Ecdysozoa</taxon>
        <taxon>Arthropoda</taxon>
        <taxon>Hexapoda</taxon>
        <taxon>Insecta</taxon>
        <taxon>Pterygota</taxon>
        <taxon>Neoptera</taxon>
        <taxon>Endopterygota</taxon>
        <taxon>Diptera</taxon>
        <taxon>Brachycera</taxon>
        <taxon>Muscomorpha</taxon>
        <taxon>Ephydroidea</taxon>
        <taxon>Drosophilidae</taxon>
        <taxon>Drosophila</taxon>
        <taxon>Sophophora</taxon>
    </lineage>
</organism>
<dbReference type="GeneID" id="4813768"/>
<dbReference type="ExpressionAtlas" id="Q2LZF7">
    <property type="expression patterns" value="baseline"/>
</dbReference>
<dbReference type="PROSITE" id="PS51029">
    <property type="entry name" value="MADF"/>
    <property type="match status" value="1"/>
</dbReference>
<sequence>MSEMSDFDSRLIRLVRGNPQLLKRKARTAPYSLRKNAEEEIWAAIATSLQADVKTCTSRWEHLKSKLQQELAKEGEGVASTWNLMPIMRDFKPGRMGGISPQPSDPLIEEVHDEENNLQEAMDCSVADATKTLASGSAQIPSSTLLPDFTADATMRRVGTMLEGFGEEDCAKAGKRIIAYLCHCTLLILKSKPIDDLVI</sequence>
<protein>
    <submittedName>
        <fullName evidence="2">Uncharacterized protein</fullName>
    </submittedName>
</protein>
<dbReference type="FunCoup" id="Q2LZF7">
    <property type="interactions" value="45"/>
</dbReference>
<dbReference type="AlphaFoldDB" id="Q2LZF7"/>
<dbReference type="KEGG" id="dpo:4813768"/>
<evidence type="ECO:0000313" key="1">
    <source>
        <dbReference type="Proteomes" id="UP000001819"/>
    </source>
</evidence>
<dbReference type="Pfam" id="PF10545">
    <property type="entry name" value="MADF_DNA_bdg"/>
    <property type="match status" value="1"/>
</dbReference>
<keyword evidence="1" id="KW-1185">Reference proteome</keyword>
<dbReference type="eggNOG" id="ENOG502SCCI">
    <property type="taxonomic scope" value="Eukaryota"/>
</dbReference>
<dbReference type="RefSeq" id="XP_001353816.2">
    <property type="nucleotide sequence ID" value="XM_001353780.4"/>
</dbReference>
<dbReference type="InParanoid" id="Q2LZF7"/>
<accession>Q2LZF7</accession>
<dbReference type="HOGENOM" id="CLU_112606_0_0_1"/>
<dbReference type="InterPro" id="IPR006578">
    <property type="entry name" value="MADF-dom"/>
</dbReference>
<accession>A0A6I8UDL2</accession>
<dbReference type="Bgee" id="FBgn0079773">
    <property type="expression patterns" value="Expressed in male reproductive system and 2 other cell types or tissues"/>
</dbReference>
<gene>
    <name evidence="2" type="primary">LOC4813768</name>
</gene>
<evidence type="ECO:0000313" key="2">
    <source>
        <dbReference type="RefSeq" id="XP_001353816.2"/>
    </source>
</evidence>
<dbReference type="Proteomes" id="UP000001819">
    <property type="component" value="Chromosome X"/>
</dbReference>
<name>Q2LZF7_DROPS</name>
<proteinExistence type="predicted"/>
<reference evidence="2" key="1">
    <citation type="submission" date="2025-08" db="UniProtKB">
        <authorList>
            <consortium name="RefSeq"/>
        </authorList>
    </citation>
    <scope>IDENTIFICATION</scope>
    <source>
        <strain evidence="2">MV-25-SWS-2005</strain>
        <tissue evidence="2">Whole body</tissue>
    </source>
</reference>